<dbReference type="PATRIC" id="fig|1117379.3.peg.3116"/>
<feature type="transmembrane region" description="Helical" evidence="3">
    <location>
        <begin position="43"/>
        <end position="63"/>
    </location>
</feature>
<feature type="transmembrane region" description="Helical" evidence="3">
    <location>
        <begin position="312"/>
        <end position="337"/>
    </location>
</feature>
<evidence type="ECO:0000313" key="5">
    <source>
        <dbReference type="EMBL" id="EKN66445.1"/>
    </source>
</evidence>
<keyword evidence="3" id="KW-0472">Membrane</keyword>
<dbReference type="EMBL" id="AJLS01000115">
    <property type="protein sequence ID" value="EKN66445.1"/>
    <property type="molecule type" value="Genomic_DNA"/>
</dbReference>
<feature type="transmembrane region" description="Helical" evidence="3">
    <location>
        <begin position="250"/>
        <end position="267"/>
    </location>
</feature>
<evidence type="ECO:0000313" key="6">
    <source>
        <dbReference type="Proteomes" id="UP000006316"/>
    </source>
</evidence>
<dbReference type="Pfam" id="PF01757">
    <property type="entry name" value="Acyl_transf_3"/>
    <property type="match status" value="1"/>
</dbReference>
<dbReference type="AlphaFoldDB" id="K6C5N8"/>
<name>K6C5N8_9BACI</name>
<accession>K6C5N8</accession>
<comment type="caution">
    <text evidence="5">The sequence shown here is derived from an EMBL/GenBank/DDBJ whole genome shotgun (WGS) entry which is preliminary data.</text>
</comment>
<feature type="domain" description="Acyltransferase 3" evidence="4">
    <location>
        <begin position="6"/>
        <end position="326"/>
    </location>
</feature>
<dbReference type="GO" id="GO:0016747">
    <property type="term" value="F:acyltransferase activity, transferring groups other than amino-acyl groups"/>
    <property type="evidence" value="ECO:0007669"/>
    <property type="project" value="InterPro"/>
</dbReference>
<dbReference type="RefSeq" id="WP_007086013.1">
    <property type="nucleotide sequence ID" value="NZ_AJLS01000115.1"/>
</dbReference>
<evidence type="ECO:0000256" key="2">
    <source>
        <dbReference type="ARBA" id="ARBA00007400"/>
    </source>
</evidence>
<dbReference type="InterPro" id="IPR002656">
    <property type="entry name" value="Acyl_transf_3_dom"/>
</dbReference>
<evidence type="ECO:0000256" key="1">
    <source>
        <dbReference type="ARBA" id="ARBA00004370"/>
    </source>
</evidence>
<organism evidence="5 6">
    <name type="scientific">Neobacillus bataviensis LMG 21833</name>
    <dbReference type="NCBI Taxonomy" id="1117379"/>
    <lineage>
        <taxon>Bacteria</taxon>
        <taxon>Bacillati</taxon>
        <taxon>Bacillota</taxon>
        <taxon>Bacilli</taxon>
        <taxon>Bacillales</taxon>
        <taxon>Bacillaceae</taxon>
        <taxon>Neobacillus</taxon>
    </lineage>
</organism>
<evidence type="ECO:0000256" key="3">
    <source>
        <dbReference type="SAM" id="Phobius"/>
    </source>
</evidence>
<dbReference type="PANTHER" id="PTHR23028:SF131">
    <property type="entry name" value="BLR2367 PROTEIN"/>
    <property type="match status" value="1"/>
</dbReference>
<keyword evidence="3" id="KW-0812">Transmembrane</keyword>
<feature type="transmembrane region" description="Helical" evidence="3">
    <location>
        <begin position="159"/>
        <end position="177"/>
    </location>
</feature>
<feature type="transmembrane region" description="Helical" evidence="3">
    <location>
        <begin position="84"/>
        <end position="106"/>
    </location>
</feature>
<dbReference type="STRING" id="1117379.BABA_15087"/>
<gene>
    <name evidence="5" type="ORF">BABA_15087</name>
</gene>
<feature type="transmembrane region" description="Helical" evidence="3">
    <location>
        <begin position="279"/>
        <end position="300"/>
    </location>
</feature>
<dbReference type="GO" id="GO:0000271">
    <property type="term" value="P:polysaccharide biosynthetic process"/>
    <property type="evidence" value="ECO:0007669"/>
    <property type="project" value="TreeGrafter"/>
</dbReference>
<keyword evidence="3" id="KW-1133">Transmembrane helix</keyword>
<feature type="transmembrane region" description="Helical" evidence="3">
    <location>
        <begin position="189"/>
        <end position="212"/>
    </location>
</feature>
<dbReference type="Proteomes" id="UP000006316">
    <property type="component" value="Unassembled WGS sequence"/>
</dbReference>
<reference evidence="5 6" key="1">
    <citation type="journal article" date="2012" name="Front. Microbiol.">
        <title>Redundancy and modularity in membrane-associated dissimilatory nitrate reduction in Bacillus.</title>
        <authorList>
            <person name="Heylen K."/>
            <person name="Keltjens J."/>
        </authorList>
    </citation>
    <scope>NUCLEOTIDE SEQUENCE [LARGE SCALE GENOMIC DNA]</scope>
    <source>
        <strain evidence="6">LMG 21833T</strain>
    </source>
</reference>
<evidence type="ECO:0000259" key="4">
    <source>
        <dbReference type="Pfam" id="PF01757"/>
    </source>
</evidence>
<dbReference type="PANTHER" id="PTHR23028">
    <property type="entry name" value="ACETYLTRANSFERASE"/>
    <property type="match status" value="1"/>
</dbReference>
<comment type="similarity">
    <text evidence="2">Belongs to the acyltransferase 3 family.</text>
</comment>
<dbReference type="OrthoDB" id="290051at2"/>
<sequence>MKSTLYSLQYIRGIAATFVLLLHATSLFKVYHHYSYLNNFFRAGYMGVDIFFVLSGFIIYFVHRPDIGNKEKLKPFLLKRFIRVYPVYWVVLLVVTPLYFLIPSFGEGFETNPMFIIKSWLLIPDIHFPILNVAWSLRHEVLFYIIFGLILIFNKNRKVSYSVIALWLTTTCLLFIFMPRDIWEGQNIWIKFLFNPYNIDFALGSLAAHLFVSKENKLKNFGKLSLFFGLIWFAFSWYNQFSKIIEVHRIIAWGIPAFFIIFGLVSLESKGKLRHINILFILGNASYSIYLINYISVSFLNKIFNYLNLYDIFGYFISITLCVIITLIAGCILHYVIEMPLIKFIKGLILERKSKGKNNKKEAVA</sequence>
<dbReference type="InterPro" id="IPR050879">
    <property type="entry name" value="Acyltransferase_3"/>
</dbReference>
<feature type="transmembrane region" description="Helical" evidence="3">
    <location>
        <begin position="126"/>
        <end position="152"/>
    </location>
</feature>
<dbReference type="eggNOG" id="COG1835">
    <property type="taxonomic scope" value="Bacteria"/>
</dbReference>
<comment type="subcellular location">
    <subcellularLocation>
        <location evidence="1">Membrane</location>
    </subcellularLocation>
</comment>
<dbReference type="GO" id="GO:0016020">
    <property type="term" value="C:membrane"/>
    <property type="evidence" value="ECO:0007669"/>
    <property type="project" value="TreeGrafter"/>
</dbReference>
<proteinExistence type="inferred from homology"/>
<feature type="transmembrane region" description="Helical" evidence="3">
    <location>
        <begin position="12"/>
        <end position="31"/>
    </location>
</feature>
<feature type="transmembrane region" description="Helical" evidence="3">
    <location>
        <begin position="221"/>
        <end position="238"/>
    </location>
</feature>
<keyword evidence="6" id="KW-1185">Reference proteome</keyword>
<protein>
    <recommendedName>
        <fullName evidence="4">Acyltransferase 3 domain-containing protein</fullName>
    </recommendedName>
</protein>